<feature type="region of interest" description="Disordered" evidence="1">
    <location>
        <begin position="238"/>
        <end position="260"/>
    </location>
</feature>
<organism evidence="2 3">
    <name type="scientific">Edwardsiella phage pEt-SU</name>
    <dbReference type="NCBI Taxonomy" id="2562142"/>
    <lineage>
        <taxon>Viruses</taxon>
        <taxon>Duplodnaviria</taxon>
        <taxon>Heunggongvirae</taxon>
        <taxon>Uroviricota</taxon>
        <taxon>Caudoviricetes</taxon>
        <taxon>Chimalliviridae</taxon>
        <taxon>Petsuvirus</taxon>
        <taxon>Petsuvirus pEtSU</taxon>
    </lineage>
</organism>
<proteinExistence type="predicted"/>
<feature type="compositionally biased region" description="Basic and acidic residues" evidence="1">
    <location>
        <begin position="239"/>
        <end position="251"/>
    </location>
</feature>
<reference evidence="2 3" key="1">
    <citation type="submission" date="2019-03" db="EMBL/GenBank/DDBJ databases">
        <authorList>
            <person name="Kim S.G."/>
            <person name="Park S.C."/>
        </authorList>
    </citation>
    <scope>NUCLEOTIDE SEQUENCE [LARGE SCALE GENOMIC DNA]</scope>
</reference>
<dbReference type="EMBL" id="MK689364">
    <property type="protein sequence ID" value="QBZ70684.1"/>
    <property type="molecule type" value="Genomic_DNA"/>
</dbReference>
<gene>
    <name evidence="2" type="ORF">pETSU_103</name>
</gene>
<evidence type="ECO:0000313" key="3">
    <source>
        <dbReference type="Proteomes" id="UP000297195"/>
    </source>
</evidence>
<accession>A0A4D6DWJ8</accession>
<keyword evidence="3" id="KW-1185">Reference proteome</keyword>
<evidence type="ECO:0000256" key="1">
    <source>
        <dbReference type="SAM" id="MobiDB-lite"/>
    </source>
</evidence>
<evidence type="ECO:0000313" key="2">
    <source>
        <dbReference type="EMBL" id="QBZ70684.1"/>
    </source>
</evidence>
<sequence length="260" mass="29208">MSIEKDKDGNIILNVGKSGELNHNGRVYLDGSKISAKHVNAIPRIIDENMMPVPSTKIVEDEMHFEKCVAIPPESDVTHYGYDGSPLDKLAMKNEYKFESWQKAMKENPGDVLEIDSLGGVTGEIKGVQLNHTQKPVKILYTGPRPTISNQDWGRILDAGRNIPVEDIFAAMEGDVQIVHIDDVHCDMSSPRKTMLGLMHAGYSPELARFSDMEGYSRHYFPVKEKEVTPTVSTNGRQKIIDNGKRQWPEAKRRKGHRKG</sequence>
<name>A0A4D6DWJ8_9CAUD</name>
<protein>
    <submittedName>
        <fullName evidence="2">Uncharacterized protein</fullName>
    </submittedName>
</protein>
<dbReference type="Proteomes" id="UP000297195">
    <property type="component" value="Segment"/>
</dbReference>